<sequence length="183" mass="21724">MGSHEQLVSEVERVMAALKENMPKLHRLTEQDHAFYKRWKEFGKIKLPEAGMSNPHSMFKELRLRSAEILNMEKELYVRFCRFSNTLDEALKTYEYVEKRMRHLHRQDVGFQRDETGAEFTRLRKLFAEDEKFAEFRNLNVEQLEDAWKELNLGNQLHACAQHMEAVKVEMICKLGSVPTNYN</sequence>
<proteinExistence type="predicted"/>
<accession>A0ABP1PZM1</accession>
<dbReference type="Proteomes" id="UP001642540">
    <property type="component" value="Unassembled WGS sequence"/>
</dbReference>
<keyword evidence="2" id="KW-1185">Reference proteome</keyword>
<name>A0ABP1PZM1_9HEXA</name>
<evidence type="ECO:0000313" key="2">
    <source>
        <dbReference type="Proteomes" id="UP001642540"/>
    </source>
</evidence>
<evidence type="ECO:0000313" key="1">
    <source>
        <dbReference type="EMBL" id="CAL8076748.1"/>
    </source>
</evidence>
<comment type="caution">
    <text evidence="1">The sequence shown here is derived from an EMBL/GenBank/DDBJ whole genome shotgun (WGS) entry which is preliminary data.</text>
</comment>
<reference evidence="1 2" key="1">
    <citation type="submission" date="2024-08" db="EMBL/GenBank/DDBJ databases">
        <authorList>
            <person name="Cucini C."/>
            <person name="Frati F."/>
        </authorList>
    </citation>
    <scope>NUCLEOTIDE SEQUENCE [LARGE SCALE GENOMIC DNA]</scope>
</reference>
<organism evidence="1 2">
    <name type="scientific">Orchesella dallaii</name>
    <dbReference type="NCBI Taxonomy" id="48710"/>
    <lineage>
        <taxon>Eukaryota</taxon>
        <taxon>Metazoa</taxon>
        <taxon>Ecdysozoa</taxon>
        <taxon>Arthropoda</taxon>
        <taxon>Hexapoda</taxon>
        <taxon>Collembola</taxon>
        <taxon>Entomobryomorpha</taxon>
        <taxon>Entomobryoidea</taxon>
        <taxon>Orchesellidae</taxon>
        <taxon>Orchesellinae</taxon>
        <taxon>Orchesella</taxon>
    </lineage>
</organism>
<protein>
    <submittedName>
        <fullName evidence="1">Uncharacterized protein</fullName>
    </submittedName>
</protein>
<dbReference type="EMBL" id="CAXLJM020000012">
    <property type="protein sequence ID" value="CAL8076748.1"/>
    <property type="molecule type" value="Genomic_DNA"/>
</dbReference>
<gene>
    <name evidence="1" type="ORF">ODALV1_LOCUS3576</name>
</gene>